<keyword evidence="3" id="KW-1185">Reference proteome</keyword>
<name>A0A8D5FMT5_9BACT</name>
<evidence type="ECO:0000256" key="1">
    <source>
        <dbReference type="SAM" id="SignalP"/>
    </source>
</evidence>
<evidence type="ECO:0000313" key="3">
    <source>
        <dbReference type="Proteomes" id="UP000826725"/>
    </source>
</evidence>
<accession>A0A8D5FMT5</accession>
<dbReference type="RefSeq" id="WP_228857160.1">
    <property type="nucleotide sequence ID" value="NZ_AP024086.1"/>
</dbReference>
<gene>
    <name evidence="2" type="ORF">DGMP_18020</name>
</gene>
<protein>
    <recommendedName>
        <fullName evidence="4">Flagellar assembly protein T N-terminal domain-containing protein</fullName>
    </recommendedName>
</protein>
<dbReference type="KEGG" id="dbk:DGMP_18020"/>
<dbReference type="Proteomes" id="UP000826725">
    <property type="component" value="Chromosome"/>
</dbReference>
<reference evidence="2" key="1">
    <citation type="submission" date="2020-09" db="EMBL/GenBank/DDBJ databases">
        <title>Desulfogranum mesoprofundum gen. nov., sp. nov., a novel mesophilic, sulfate-reducing chemolithoautotroph isolated from a deep-sea hydrothermal vent chimney in the Suiyo Seamount.</title>
        <authorList>
            <person name="Hashimoto Y."/>
            <person name="Nakagawa S."/>
        </authorList>
    </citation>
    <scope>NUCLEOTIDE SEQUENCE</scope>
    <source>
        <strain evidence="2">KT2</strain>
    </source>
</reference>
<dbReference type="EMBL" id="AP024086">
    <property type="protein sequence ID" value="BCL61109.1"/>
    <property type="molecule type" value="Genomic_DNA"/>
</dbReference>
<evidence type="ECO:0000313" key="2">
    <source>
        <dbReference type="EMBL" id="BCL61109.1"/>
    </source>
</evidence>
<evidence type="ECO:0008006" key="4">
    <source>
        <dbReference type="Google" id="ProtNLM"/>
    </source>
</evidence>
<organism evidence="2 3">
    <name type="scientific">Desulfomarina profundi</name>
    <dbReference type="NCBI Taxonomy" id="2772557"/>
    <lineage>
        <taxon>Bacteria</taxon>
        <taxon>Pseudomonadati</taxon>
        <taxon>Thermodesulfobacteriota</taxon>
        <taxon>Desulfobulbia</taxon>
        <taxon>Desulfobulbales</taxon>
        <taxon>Desulfobulbaceae</taxon>
        <taxon>Desulfomarina</taxon>
    </lineage>
</organism>
<feature type="signal peptide" evidence="1">
    <location>
        <begin position="1"/>
        <end position="21"/>
    </location>
</feature>
<keyword evidence="1" id="KW-0732">Signal</keyword>
<feature type="chain" id="PRO_5034855997" description="Flagellar assembly protein T N-terminal domain-containing protein" evidence="1">
    <location>
        <begin position="22"/>
        <end position="375"/>
    </location>
</feature>
<dbReference type="AlphaFoldDB" id="A0A8D5FMT5"/>
<proteinExistence type="predicted"/>
<sequence>MRPLLFFFLTIILFSSQPLSAGQSIKTAGEKTVVVEGFGSSKQEALLQAKRAAVEEGIGVMLSSQTEVENFVLKKDKIITQSFGAVTKYTLLKENHKDDTWQVKIRATVSLDSIKANLMALKILLISMDKPRMMVLIQEDNGKNSESAIVDYLRNKKFDLVDPAQSAALMNKKDPFILRALQGDPVAAARLGAENGAEYILVGKVRKSLMTNKLLNTTGMKSGQASLTVKVVNCSNGRIVTSKSATGAAVHVAEEIATGKAAEKAAENLMDNALFESIVASFQDTVNNGADFEVTISGVNNYRLQKQITRQLKELKNVVSVTKRNFGGGKLSLAVTYKGTADGFCDKVDSSSIGQSSLMVTGVTGNRITMNLESR</sequence>